<dbReference type="InterPro" id="IPR018163">
    <property type="entry name" value="Thr/Ala-tRNA-synth_IIc_edit"/>
</dbReference>
<dbReference type="InterPro" id="IPR003593">
    <property type="entry name" value="AAA+_ATPase"/>
</dbReference>
<dbReference type="SUPFAM" id="SSF52540">
    <property type="entry name" value="P-loop containing nucleoside triphosphate hydrolases"/>
    <property type="match status" value="1"/>
</dbReference>
<reference evidence="2 3" key="1">
    <citation type="submission" date="2014-05" db="EMBL/GenBank/DDBJ databases">
        <title>De novo Genome Sequence of Spirocheata sp.</title>
        <authorList>
            <person name="Shivani Y."/>
            <person name="Subhash Y."/>
            <person name="Tushar L."/>
            <person name="Sasikala C."/>
            <person name="Ramana C.V."/>
        </authorList>
    </citation>
    <scope>NUCLEOTIDE SEQUENCE [LARGE SCALE GENOMIC DNA]</scope>
    <source>
        <strain evidence="2 3">JC230</strain>
    </source>
</reference>
<dbReference type="eggNOG" id="COG0441">
    <property type="taxonomic scope" value="Bacteria"/>
</dbReference>
<name>A0A098R1H8_9SPIO</name>
<proteinExistence type="predicted"/>
<dbReference type="Pfam" id="PF00485">
    <property type="entry name" value="PRK"/>
    <property type="match status" value="1"/>
</dbReference>
<gene>
    <name evidence="2" type="ORF">DC28_03135</name>
</gene>
<dbReference type="STRING" id="1480694.DC28_03135"/>
<evidence type="ECO:0000313" key="2">
    <source>
        <dbReference type="EMBL" id="KGE73641.1"/>
    </source>
</evidence>
<dbReference type="GO" id="GO:0016301">
    <property type="term" value="F:kinase activity"/>
    <property type="evidence" value="ECO:0007669"/>
    <property type="project" value="InterPro"/>
</dbReference>
<dbReference type="Gene3D" id="3.40.50.300">
    <property type="entry name" value="P-loop containing nucleotide triphosphate hydrolases"/>
    <property type="match status" value="1"/>
</dbReference>
<dbReference type="Proteomes" id="UP000029692">
    <property type="component" value="Unassembled WGS sequence"/>
</dbReference>
<dbReference type="eggNOG" id="COG0572">
    <property type="taxonomic scope" value="Bacteria"/>
</dbReference>
<dbReference type="SMART" id="SM00382">
    <property type="entry name" value="AAA"/>
    <property type="match status" value="1"/>
</dbReference>
<keyword evidence="3" id="KW-1185">Reference proteome</keyword>
<dbReference type="InterPro" id="IPR027417">
    <property type="entry name" value="P-loop_NTPase"/>
</dbReference>
<dbReference type="InterPro" id="IPR006083">
    <property type="entry name" value="PRK/URK"/>
</dbReference>
<dbReference type="AlphaFoldDB" id="A0A098R1H8"/>
<dbReference type="OrthoDB" id="9764644at2"/>
<comment type="caution">
    <text evidence="2">The sequence shown here is derived from an EMBL/GenBank/DDBJ whole genome shotgun (WGS) entry which is preliminary data.</text>
</comment>
<organism evidence="2 3">
    <name type="scientific">Spirochaeta lutea</name>
    <dbReference type="NCBI Taxonomy" id="1480694"/>
    <lineage>
        <taxon>Bacteria</taxon>
        <taxon>Pseudomonadati</taxon>
        <taxon>Spirochaetota</taxon>
        <taxon>Spirochaetia</taxon>
        <taxon>Spirochaetales</taxon>
        <taxon>Spirochaetaceae</taxon>
        <taxon>Spirochaeta</taxon>
    </lineage>
</organism>
<dbReference type="Gene3D" id="3.30.980.10">
    <property type="entry name" value="Threonyl-trna Synthetase, Chain A, domain 2"/>
    <property type="match status" value="1"/>
</dbReference>
<evidence type="ECO:0000313" key="3">
    <source>
        <dbReference type="Proteomes" id="UP000029692"/>
    </source>
</evidence>
<dbReference type="GO" id="GO:0005524">
    <property type="term" value="F:ATP binding"/>
    <property type="evidence" value="ECO:0007669"/>
    <property type="project" value="InterPro"/>
</dbReference>
<dbReference type="CDD" id="cd02028">
    <property type="entry name" value="UMPK_like"/>
    <property type="match status" value="1"/>
</dbReference>
<feature type="domain" description="AAA+ ATPase" evidence="1">
    <location>
        <begin position="289"/>
        <end position="450"/>
    </location>
</feature>
<dbReference type="PANTHER" id="PTHR10285">
    <property type="entry name" value="URIDINE KINASE"/>
    <property type="match status" value="1"/>
</dbReference>
<accession>A0A098R1H8</accession>
<evidence type="ECO:0000259" key="1">
    <source>
        <dbReference type="SMART" id="SM00382"/>
    </source>
</evidence>
<dbReference type="RefSeq" id="WP_037545641.1">
    <property type="nucleotide sequence ID" value="NZ_JNUP01000023.1"/>
</dbReference>
<protein>
    <recommendedName>
        <fullName evidence="1">AAA+ ATPase domain-containing protein</fullName>
    </recommendedName>
</protein>
<dbReference type="EMBL" id="JNUP01000023">
    <property type="protein sequence ID" value="KGE73641.1"/>
    <property type="molecule type" value="Genomic_DNA"/>
</dbReference>
<dbReference type="SUPFAM" id="SSF55186">
    <property type="entry name" value="ThrRS/AlaRS common domain"/>
    <property type="match status" value="1"/>
</dbReference>
<sequence length="555" mass="62649">MDSVTHTLRWQDTDVQVPHGTTLDEFITSQTAAIPTPAPPILAAKYDSELVDLRTHVDHSGVVEGISILHDDGYRINQQASSFLVFHCLDTHYPRAKYRLSHSIGSSLFFTAVQHPLSVQEIKDLEGQVHRLIGEQRPFQKKDLPYQQAIKEFKTRGRDETVLLLDYINEPSVSIMVLGDYLELSLGPIPLHTGQVSAVSLSPYNNGFLLHLPPQESPGRLPRFEDIPFLTDIFTEYQQWGRILEVHTAGRLNALIKKRGIKEFIWVVETLQNNKIAAIARDIAQAQDGVRVVLIAGPSSSGKTTFAKKLFIQLRSQGLQPQTIGLDDFFVNREDTPLDSHGNPDFESVHAIDLPLLNTSLLALLAGEQVFLPTFDFKVGKQILKQRPLQLSESGILIIEGIHGLNDELTSQIPRDQKFKIYVSALTQINLDEEHRISTTDNRLIRRLVRDYRYRSHDAEATLGMWPSVRRGENRNIFPFQNSADRVFNSAADYELGALKPMAEALLREVKPGSVHYAQARRLLAILAFFLPVQREFVPDQAILREFIGGSVFKY</sequence>